<accession>A0A6A6Q6W1</accession>
<dbReference type="Proteomes" id="UP000799767">
    <property type="component" value="Unassembled WGS sequence"/>
</dbReference>
<evidence type="ECO:0000256" key="1">
    <source>
        <dbReference type="SAM" id="MobiDB-lite"/>
    </source>
</evidence>
<feature type="compositionally biased region" description="Low complexity" evidence="1">
    <location>
        <begin position="74"/>
        <end position="88"/>
    </location>
</feature>
<evidence type="ECO:0000313" key="2">
    <source>
        <dbReference type="EMBL" id="KAF2488045.1"/>
    </source>
</evidence>
<dbReference type="AlphaFoldDB" id="A0A6A6Q6W1"/>
<evidence type="ECO:0000313" key="3">
    <source>
        <dbReference type="Proteomes" id="UP000799767"/>
    </source>
</evidence>
<name>A0A6A6Q6W1_9PEZI</name>
<dbReference type="RefSeq" id="XP_033594614.1">
    <property type="nucleotide sequence ID" value="XM_033736479.1"/>
</dbReference>
<reference evidence="2" key="1">
    <citation type="journal article" date="2020" name="Stud. Mycol.">
        <title>101 Dothideomycetes genomes: a test case for predicting lifestyles and emergence of pathogens.</title>
        <authorList>
            <person name="Haridas S."/>
            <person name="Albert R."/>
            <person name="Binder M."/>
            <person name="Bloem J."/>
            <person name="Labutti K."/>
            <person name="Salamov A."/>
            <person name="Andreopoulos B."/>
            <person name="Baker S."/>
            <person name="Barry K."/>
            <person name="Bills G."/>
            <person name="Bluhm B."/>
            <person name="Cannon C."/>
            <person name="Castanera R."/>
            <person name="Culley D."/>
            <person name="Daum C."/>
            <person name="Ezra D."/>
            <person name="Gonzalez J."/>
            <person name="Henrissat B."/>
            <person name="Kuo A."/>
            <person name="Liang C."/>
            <person name="Lipzen A."/>
            <person name="Lutzoni F."/>
            <person name="Magnuson J."/>
            <person name="Mondo S."/>
            <person name="Nolan M."/>
            <person name="Ohm R."/>
            <person name="Pangilinan J."/>
            <person name="Park H.-J."/>
            <person name="Ramirez L."/>
            <person name="Alfaro M."/>
            <person name="Sun H."/>
            <person name="Tritt A."/>
            <person name="Yoshinaga Y."/>
            <person name="Zwiers L.-H."/>
            <person name="Turgeon B."/>
            <person name="Goodwin S."/>
            <person name="Spatafora J."/>
            <person name="Crous P."/>
            <person name="Grigoriev I."/>
        </authorList>
    </citation>
    <scope>NUCLEOTIDE SEQUENCE</scope>
    <source>
        <strain evidence="2">CBS 113389</strain>
    </source>
</reference>
<feature type="compositionally biased region" description="Polar residues" evidence="1">
    <location>
        <begin position="95"/>
        <end position="114"/>
    </location>
</feature>
<proteinExistence type="predicted"/>
<keyword evidence="3" id="KW-1185">Reference proteome</keyword>
<dbReference type="EMBL" id="MU001631">
    <property type="protein sequence ID" value="KAF2488045.1"/>
    <property type="molecule type" value="Genomic_DNA"/>
</dbReference>
<gene>
    <name evidence="2" type="ORF">BDY17DRAFT_320550</name>
</gene>
<feature type="compositionally biased region" description="Basic and acidic residues" evidence="1">
    <location>
        <begin position="49"/>
        <end position="58"/>
    </location>
</feature>
<protein>
    <submittedName>
        <fullName evidence="2">Uncharacterized protein</fullName>
    </submittedName>
</protein>
<feature type="region of interest" description="Disordered" evidence="1">
    <location>
        <begin position="28"/>
        <end position="114"/>
    </location>
</feature>
<dbReference type="GeneID" id="54477481"/>
<organism evidence="2 3">
    <name type="scientific">Neohortaea acidophila</name>
    <dbReference type="NCBI Taxonomy" id="245834"/>
    <lineage>
        <taxon>Eukaryota</taxon>
        <taxon>Fungi</taxon>
        <taxon>Dikarya</taxon>
        <taxon>Ascomycota</taxon>
        <taxon>Pezizomycotina</taxon>
        <taxon>Dothideomycetes</taxon>
        <taxon>Dothideomycetidae</taxon>
        <taxon>Mycosphaerellales</taxon>
        <taxon>Teratosphaeriaceae</taxon>
        <taxon>Neohortaea</taxon>
    </lineage>
</organism>
<sequence length="366" mass="40545">MPRLAKPILDCHATFTGPETITLPSTGLVALSESGQRDSQAPIATGGERSSDSSDKRFSAPSGQRQTGGDGDRGATSSSHRFSAPSASLPRFSGSFDQQLRLSGSPRQHQSNVSTTVSAQQLDAWITSENINLHEQAGLIVIAKVDLHRDLSTDQGAEARATLMKLLKRARHHAETNDTNQRRYEKLKADLKAADQKAGKQFEIDAGFIDLTTRGRISNRVPNLMEVNDFVLRNLRGKNDGLRSLRTYLRNLGISIEANVKRQCEYLDDILVEWDPSRIDRRGDVEAVLLVSYRVSTFTDPRTLNGSQARQAVAKLQKRLRDRVTAANVADLKNQTNTSKIFKDLLDVLRRAEESADNIEARKSKK</sequence>